<feature type="compositionally biased region" description="Pro residues" evidence="7">
    <location>
        <begin position="707"/>
        <end position="718"/>
    </location>
</feature>
<dbReference type="PRINTS" id="PR00344">
    <property type="entry name" value="BCTRLSENSOR"/>
</dbReference>
<proteinExistence type="predicted"/>
<dbReference type="InterPro" id="IPR036890">
    <property type="entry name" value="HATPase_C_sf"/>
</dbReference>
<sequence length="816" mass="88370">MSLVAIAFLVSEIVRELRFLSTANSDNVHWTLSQAEVEFLEFQHAVDAARVGDTDDLTEVIVEFDVFYSRMATLAQGSLYADLRDQPDFLAPLQRIRAQLDALIPLIDGSASDLRAELDRLSAEIEEMRLDVRLLSTNGLQFFARQSDASRNSVAVTLLRLALITIALVLALVLLLRHARRVGQQTEQRGQELATAYARLNTIMQTSLDAVIVTDLKGRIVSFNAAAERIFQHLGEDVIGRSIGDVIVPPHLREAHETGMKRMRETGEHRVVGHGRVRLEGMRGDGSIFPVELAIEKAVSGEDEFVVAFLRDISHRVAAENELVAARDEALAGEHAKAEFLAMMTHEIRTPLNGILGNLSLLEDTRLDAAQGRYVRNMDISGKLLMRHVDSVLDVARFESGADGAAEDEVHLGRLIQDIVDSQSSAAEAQGNTLSWGWAGDPVGWIRIDSSRLQQVLLNLVGNAIKFTRGGRITIEAESVEGEAGPEIELRIIDTGIGISEEDQARVFEDFQTVDSVQTDSIGGTGLGLGIVRRFVQAMQGEIGVESAPGDGSVFWLRLPIEHVTGPADDPAIQADADAQAVRDILLVEDNEINVQLAHEVLMRMGHRVTIARDGQAGVEAASERRFDLILMDIRMPVLDGLGATRAIREGDGPNRDVPIIAFSANVLPEAKDRFLAAGMSDFLGKPLQKAELQQVIARFGTSAPAPAKPAPSAPAPAPAASKPAPADPLAGLAERHRQETQALFDWLATAPADHDQIADRAHQVAGSAAAFGQPGLRDALVALERAAETGTPEDLAEATRQAHRAWQKAPAPSLG</sequence>
<dbReference type="InterPro" id="IPR004358">
    <property type="entry name" value="Sig_transdc_His_kin-like_C"/>
</dbReference>
<dbReference type="Pfam" id="PF00989">
    <property type="entry name" value="PAS"/>
    <property type="match status" value="1"/>
</dbReference>
<evidence type="ECO:0000313" key="13">
    <source>
        <dbReference type="Proteomes" id="UP000054396"/>
    </source>
</evidence>
<dbReference type="GO" id="GO:0005524">
    <property type="term" value="F:ATP binding"/>
    <property type="evidence" value="ECO:0007669"/>
    <property type="project" value="UniProtKB-KW"/>
</dbReference>
<feature type="region of interest" description="Disordered" evidence="7">
    <location>
        <begin position="703"/>
        <end position="729"/>
    </location>
</feature>
<dbReference type="InterPro" id="IPR000014">
    <property type="entry name" value="PAS"/>
</dbReference>
<comment type="catalytic activity">
    <reaction evidence="1">
        <text>ATP + protein L-histidine = ADP + protein N-phospho-L-histidine.</text>
        <dbReference type="EC" id="2.7.13.3"/>
    </reaction>
</comment>
<evidence type="ECO:0000259" key="10">
    <source>
        <dbReference type="PROSITE" id="PS50110"/>
    </source>
</evidence>
<keyword evidence="8" id="KW-1133">Transmembrane helix</keyword>
<dbReference type="InterPro" id="IPR013767">
    <property type="entry name" value="PAS_fold"/>
</dbReference>
<dbReference type="InterPro" id="IPR011006">
    <property type="entry name" value="CheY-like_superfamily"/>
</dbReference>
<feature type="modified residue" description="4-aspartylphosphate" evidence="5">
    <location>
        <position position="633"/>
    </location>
</feature>
<keyword evidence="8" id="KW-0472">Membrane</keyword>
<dbReference type="CDD" id="cd00130">
    <property type="entry name" value="PAS"/>
    <property type="match status" value="1"/>
</dbReference>
<dbReference type="SUPFAM" id="SSF55874">
    <property type="entry name" value="ATPase domain of HSP90 chaperone/DNA topoisomerase II/histidine kinase"/>
    <property type="match status" value="1"/>
</dbReference>
<keyword evidence="6" id="KW-0175">Coiled coil</keyword>
<dbReference type="SUPFAM" id="SSF47384">
    <property type="entry name" value="Homodimeric domain of signal transducing histidine kinase"/>
    <property type="match status" value="1"/>
</dbReference>
<protein>
    <recommendedName>
        <fullName evidence="2">histidine kinase</fullName>
        <ecNumber evidence="2">2.7.13.3</ecNumber>
    </recommendedName>
</protein>
<dbReference type="Pfam" id="PF00512">
    <property type="entry name" value="HisKA"/>
    <property type="match status" value="1"/>
</dbReference>
<dbReference type="AlphaFoldDB" id="A0A0W7WQV2"/>
<comment type="caution">
    <text evidence="12">The sequence shown here is derived from an EMBL/GenBank/DDBJ whole genome shotgun (WGS) entry which is preliminary data.</text>
</comment>
<dbReference type="Gene3D" id="3.40.50.2300">
    <property type="match status" value="1"/>
</dbReference>
<dbReference type="SMART" id="SM00091">
    <property type="entry name" value="PAS"/>
    <property type="match status" value="1"/>
</dbReference>
<evidence type="ECO:0000256" key="5">
    <source>
        <dbReference type="PROSITE-ProRule" id="PRU00169"/>
    </source>
</evidence>
<dbReference type="GO" id="GO:0000155">
    <property type="term" value="F:phosphorelay sensor kinase activity"/>
    <property type="evidence" value="ECO:0007669"/>
    <property type="project" value="InterPro"/>
</dbReference>
<dbReference type="SUPFAM" id="SSF47226">
    <property type="entry name" value="Histidine-containing phosphotransfer domain, HPT domain"/>
    <property type="match status" value="1"/>
</dbReference>
<dbReference type="InterPro" id="IPR003661">
    <property type="entry name" value="HisK_dim/P_dom"/>
</dbReference>
<dbReference type="EC" id="2.7.13.3" evidence="2"/>
<organism evidence="12 13">
    <name type="scientific">Pseudoponticoccus marisrubri</name>
    <dbReference type="NCBI Taxonomy" id="1685382"/>
    <lineage>
        <taxon>Bacteria</taxon>
        <taxon>Pseudomonadati</taxon>
        <taxon>Pseudomonadota</taxon>
        <taxon>Alphaproteobacteria</taxon>
        <taxon>Rhodobacterales</taxon>
        <taxon>Roseobacteraceae</taxon>
        <taxon>Pseudoponticoccus</taxon>
    </lineage>
</organism>
<evidence type="ECO:0000256" key="3">
    <source>
        <dbReference type="ARBA" id="ARBA00022553"/>
    </source>
</evidence>
<evidence type="ECO:0000256" key="7">
    <source>
        <dbReference type="SAM" id="MobiDB-lite"/>
    </source>
</evidence>
<evidence type="ECO:0000256" key="6">
    <source>
        <dbReference type="SAM" id="Coils"/>
    </source>
</evidence>
<dbReference type="PROSITE" id="PS50109">
    <property type="entry name" value="HIS_KIN"/>
    <property type="match status" value="1"/>
</dbReference>
<dbReference type="GO" id="GO:0005886">
    <property type="term" value="C:plasma membrane"/>
    <property type="evidence" value="ECO:0007669"/>
    <property type="project" value="UniProtKB-SubCell"/>
</dbReference>
<dbReference type="InterPro" id="IPR005467">
    <property type="entry name" value="His_kinase_dom"/>
</dbReference>
<dbReference type="InterPro" id="IPR036641">
    <property type="entry name" value="HPT_dom_sf"/>
</dbReference>
<keyword evidence="12" id="KW-0418">Kinase</keyword>
<dbReference type="NCBIfam" id="TIGR00229">
    <property type="entry name" value="sensory_box"/>
    <property type="match status" value="1"/>
</dbReference>
<dbReference type="PANTHER" id="PTHR45339:SF5">
    <property type="entry name" value="HISTIDINE KINASE"/>
    <property type="match status" value="1"/>
</dbReference>
<dbReference type="InterPro" id="IPR001789">
    <property type="entry name" value="Sig_transdc_resp-reg_receiver"/>
</dbReference>
<dbReference type="InterPro" id="IPR003594">
    <property type="entry name" value="HATPase_dom"/>
</dbReference>
<reference evidence="12 13" key="1">
    <citation type="submission" date="2015-12" db="EMBL/GenBank/DDBJ databases">
        <authorList>
            <person name="Shamseldin A."/>
            <person name="Moawad H."/>
            <person name="Abd El-Rahim W.M."/>
            <person name="Sadowsky M.J."/>
        </authorList>
    </citation>
    <scope>NUCLEOTIDE SEQUENCE [LARGE SCALE GENOMIC DNA]</scope>
    <source>
        <strain evidence="12 13">SJ5A-1</strain>
    </source>
</reference>
<dbReference type="Gene3D" id="1.10.287.130">
    <property type="match status" value="1"/>
</dbReference>
<feature type="domain" description="Histidine kinase" evidence="9">
    <location>
        <begin position="343"/>
        <end position="563"/>
    </location>
</feature>
<dbReference type="SMART" id="SM00448">
    <property type="entry name" value="REC"/>
    <property type="match status" value="1"/>
</dbReference>
<dbReference type="Pfam" id="PF02518">
    <property type="entry name" value="HATPase_c"/>
    <property type="match status" value="1"/>
</dbReference>
<evidence type="ECO:0000259" key="11">
    <source>
        <dbReference type="PROSITE" id="PS50112"/>
    </source>
</evidence>
<feature type="transmembrane region" description="Helical" evidence="8">
    <location>
        <begin position="154"/>
        <end position="176"/>
    </location>
</feature>
<dbReference type="SMART" id="SM00388">
    <property type="entry name" value="HisKA"/>
    <property type="match status" value="1"/>
</dbReference>
<dbReference type="Proteomes" id="UP000054396">
    <property type="component" value="Unassembled WGS sequence"/>
</dbReference>
<dbReference type="CDD" id="cd17546">
    <property type="entry name" value="REC_hyHK_CKI1_RcsC-like"/>
    <property type="match status" value="1"/>
</dbReference>
<evidence type="ECO:0000313" key="12">
    <source>
        <dbReference type="EMBL" id="KUF12856.1"/>
    </source>
</evidence>
<keyword evidence="3 5" id="KW-0597">Phosphoprotein</keyword>
<dbReference type="SUPFAM" id="SSF55785">
    <property type="entry name" value="PYP-like sensor domain (PAS domain)"/>
    <property type="match status" value="1"/>
</dbReference>
<evidence type="ECO:0000259" key="9">
    <source>
        <dbReference type="PROSITE" id="PS50109"/>
    </source>
</evidence>
<dbReference type="PROSITE" id="PS50112">
    <property type="entry name" value="PAS"/>
    <property type="match status" value="1"/>
</dbReference>
<evidence type="ECO:0000256" key="8">
    <source>
        <dbReference type="SAM" id="Phobius"/>
    </source>
</evidence>
<dbReference type="PROSITE" id="PS50110">
    <property type="entry name" value="RESPONSE_REGULATORY"/>
    <property type="match status" value="1"/>
</dbReference>
<keyword evidence="13" id="KW-1185">Reference proteome</keyword>
<keyword evidence="8" id="KW-0812">Transmembrane</keyword>
<evidence type="ECO:0000256" key="1">
    <source>
        <dbReference type="ARBA" id="ARBA00000085"/>
    </source>
</evidence>
<evidence type="ECO:0000256" key="4">
    <source>
        <dbReference type="ARBA" id="ARBA00023012"/>
    </source>
</evidence>
<dbReference type="SUPFAM" id="SSF52172">
    <property type="entry name" value="CheY-like"/>
    <property type="match status" value="1"/>
</dbReference>
<dbReference type="SMART" id="SM00387">
    <property type="entry name" value="HATPase_c"/>
    <property type="match status" value="1"/>
</dbReference>
<dbReference type="Gene3D" id="1.20.120.160">
    <property type="entry name" value="HPT domain"/>
    <property type="match status" value="1"/>
</dbReference>
<feature type="domain" description="PAS" evidence="11">
    <location>
        <begin position="196"/>
        <end position="267"/>
    </location>
</feature>
<dbReference type="CDD" id="cd00082">
    <property type="entry name" value="HisKA"/>
    <property type="match status" value="1"/>
</dbReference>
<dbReference type="GO" id="GO:0006355">
    <property type="term" value="P:regulation of DNA-templated transcription"/>
    <property type="evidence" value="ECO:0007669"/>
    <property type="project" value="InterPro"/>
</dbReference>
<dbReference type="FunFam" id="3.30.565.10:FF:000010">
    <property type="entry name" value="Sensor histidine kinase RcsC"/>
    <property type="match status" value="1"/>
</dbReference>
<dbReference type="STRING" id="1685382.AVJ23_02455"/>
<feature type="coiled-coil region" evidence="6">
    <location>
        <begin position="111"/>
        <end position="138"/>
    </location>
</feature>
<dbReference type="EMBL" id="LPXO01000001">
    <property type="protein sequence ID" value="KUF12856.1"/>
    <property type="molecule type" value="Genomic_DNA"/>
</dbReference>
<keyword evidence="12" id="KW-0808">Transferase</keyword>
<dbReference type="Pfam" id="PF00072">
    <property type="entry name" value="Response_reg"/>
    <property type="match status" value="1"/>
</dbReference>
<dbReference type="PANTHER" id="PTHR45339">
    <property type="entry name" value="HYBRID SIGNAL TRANSDUCTION HISTIDINE KINASE J"/>
    <property type="match status" value="1"/>
</dbReference>
<keyword evidence="4" id="KW-0902">Two-component regulatory system</keyword>
<gene>
    <name evidence="12" type="ORF">AVJ23_02455</name>
</gene>
<evidence type="ECO:0000256" key="2">
    <source>
        <dbReference type="ARBA" id="ARBA00012438"/>
    </source>
</evidence>
<name>A0A0W7WQV2_9RHOB</name>
<feature type="domain" description="Response regulatory" evidence="10">
    <location>
        <begin position="584"/>
        <end position="701"/>
    </location>
</feature>
<dbReference type="InterPro" id="IPR035965">
    <property type="entry name" value="PAS-like_dom_sf"/>
</dbReference>
<accession>A0A0W7WQV2</accession>
<dbReference type="Gene3D" id="3.30.450.20">
    <property type="entry name" value="PAS domain"/>
    <property type="match status" value="1"/>
</dbReference>
<dbReference type="InterPro" id="IPR036097">
    <property type="entry name" value="HisK_dim/P_sf"/>
</dbReference>
<feature type="region of interest" description="Disordered" evidence="7">
    <location>
        <begin position="789"/>
        <end position="816"/>
    </location>
</feature>
<dbReference type="Gene3D" id="3.30.565.10">
    <property type="entry name" value="Histidine kinase-like ATPase, C-terminal domain"/>
    <property type="match status" value="1"/>
</dbReference>
<dbReference type="OrthoDB" id="9801651at2"/>